<accession>A0A1R2BQT7</accession>
<gene>
    <name evidence="1" type="ORF">SteCoe_20968</name>
</gene>
<dbReference type="OrthoDB" id="312133at2759"/>
<dbReference type="Proteomes" id="UP000187209">
    <property type="component" value="Unassembled WGS sequence"/>
</dbReference>
<dbReference type="AlphaFoldDB" id="A0A1R2BQT7"/>
<reference evidence="1 2" key="1">
    <citation type="submission" date="2016-11" db="EMBL/GenBank/DDBJ databases">
        <title>The macronuclear genome of Stentor coeruleus: a giant cell with tiny introns.</title>
        <authorList>
            <person name="Slabodnick M."/>
            <person name="Ruby J.G."/>
            <person name="Reiff S.B."/>
            <person name="Swart E.C."/>
            <person name="Gosai S."/>
            <person name="Prabakaran S."/>
            <person name="Witkowska E."/>
            <person name="Larue G.E."/>
            <person name="Fisher S."/>
            <person name="Freeman R.M."/>
            <person name="Gunawardena J."/>
            <person name="Chu W."/>
            <person name="Stover N.A."/>
            <person name="Gregory B.D."/>
            <person name="Nowacki M."/>
            <person name="Derisi J."/>
            <person name="Roy S.W."/>
            <person name="Marshall W.F."/>
            <person name="Sood P."/>
        </authorList>
    </citation>
    <scope>NUCLEOTIDE SEQUENCE [LARGE SCALE GENOMIC DNA]</scope>
    <source>
        <strain evidence="1">WM001</strain>
    </source>
</reference>
<organism evidence="1 2">
    <name type="scientific">Stentor coeruleus</name>
    <dbReference type="NCBI Taxonomy" id="5963"/>
    <lineage>
        <taxon>Eukaryota</taxon>
        <taxon>Sar</taxon>
        <taxon>Alveolata</taxon>
        <taxon>Ciliophora</taxon>
        <taxon>Postciliodesmatophora</taxon>
        <taxon>Heterotrichea</taxon>
        <taxon>Heterotrichida</taxon>
        <taxon>Stentoridae</taxon>
        <taxon>Stentor</taxon>
    </lineage>
</organism>
<evidence type="ECO:0000313" key="2">
    <source>
        <dbReference type="Proteomes" id="UP000187209"/>
    </source>
</evidence>
<protein>
    <submittedName>
        <fullName evidence="1">Uncharacterized protein</fullName>
    </submittedName>
</protein>
<comment type="caution">
    <text evidence="1">The sequence shown here is derived from an EMBL/GenBank/DDBJ whole genome shotgun (WGS) entry which is preliminary data.</text>
</comment>
<keyword evidence="2" id="KW-1185">Reference proteome</keyword>
<name>A0A1R2BQT7_9CILI</name>
<proteinExistence type="predicted"/>
<sequence length="293" mass="33402">MSLSPIQKRPDRALSSSPIKSKLIAPHITSTYENCPVSDPNLGIISENDHRVGLCLCKFCECGRHVCPNPLSKDFYPNSTYVSKYKEDFKKAAFSLSLKPAPMSYRPNELKMDLRTTNQEDYKPFLVSPTKRKDIEWPAKSSIKSPLRSAYAHDYVNWGPTHIQIEKRFHPPVRSTEISFKGESSYQNNFYPIDKETANLYWTNGSELNAAGSKIVLGQKERSMFQTTYGDNMQDYSKNELNRLIKVKPGSQEIFASVPGNFTTTSKNYYQGSLPESKDPRSVRLALYKKLMK</sequence>
<dbReference type="EMBL" id="MPUH01000489">
    <property type="protein sequence ID" value="OMJ79070.1"/>
    <property type="molecule type" value="Genomic_DNA"/>
</dbReference>
<evidence type="ECO:0000313" key="1">
    <source>
        <dbReference type="EMBL" id="OMJ79070.1"/>
    </source>
</evidence>